<evidence type="ECO:0000256" key="1">
    <source>
        <dbReference type="SAM" id="MobiDB-lite"/>
    </source>
</evidence>
<comment type="caution">
    <text evidence="2">The sequence shown here is derived from an EMBL/GenBank/DDBJ whole genome shotgun (WGS) entry which is preliminary data.</text>
</comment>
<organism evidence="2 3">
    <name type="scientific">Dendryphion nanum</name>
    <dbReference type="NCBI Taxonomy" id="256645"/>
    <lineage>
        <taxon>Eukaryota</taxon>
        <taxon>Fungi</taxon>
        <taxon>Dikarya</taxon>
        <taxon>Ascomycota</taxon>
        <taxon>Pezizomycotina</taxon>
        <taxon>Dothideomycetes</taxon>
        <taxon>Pleosporomycetidae</taxon>
        <taxon>Pleosporales</taxon>
        <taxon>Torulaceae</taxon>
        <taxon>Dendryphion</taxon>
    </lineage>
</organism>
<reference evidence="2" key="1">
    <citation type="journal article" date="2021" name="Nat. Commun.">
        <title>Genetic determinants of endophytism in the Arabidopsis root mycobiome.</title>
        <authorList>
            <person name="Mesny F."/>
            <person name="Miyauchi S."/>
            <person name="Thiergart T."/>
            <person name="Pickel B."/>
            <person name="Atanasova L."/>
            <person name="Karlsson M."/>
            <person name="Huettel B."/>
            <person name="Barry K.W."/>
            <person name="Haridas S."/>
            <person name="Chen C."/>
            <person name="Bauer D."/>
            <person name="Andreopoulos W."/>
            <person name="Pangilinan J."/>
            <person name="LaButti K."/>
            <person name="Riley R."/>
            <person name="Lipzen A."/>
            <person name="Clum A."/>
            <person name="Drula E."/>
            <person name="Henrissat B."/>
            <person name="Kohler A."/>
            <person name="Grigoriev I.V."/>
            <person name="Martin F.M."/>
            <person name="Hacquard S."/>
        </authorList>
    </citation>
    <scope>NUCLEOTIDE SEQUENCE</scope>
    <source>
        <strain evidence="2">MPI-CAGE-CH-0243</strain>
    </source>
</reference>
<feature type="region of interest" description="Disordered" evidence="1">
    <location>
        <begin position="28"/>
        <end position="50"/>
    </location>
</feature>
<sequence length="216" mass="23872">MAHLFRDFSFEAASRHCDADRAAMNVSPTSMLHHPSPRDLSMGTSTPPPPCSIGELAARFDQQSLQVEVDPAYAFTSPKDDSLVSPTNITFPAHILEPAPRSRYSRVSSAALRMQRQSNARMLQSSPAHLKEISNLVQKMVQDGDQCRVHSFNSRTSSASSSSDEDEGIDMDYTPLSTPLYTPSYRRAADRMSGCAVVPNSIRMRKRSPISKRPSK</sequence>
<feature type="region of interest" description="Disordered" evidence="1">
    <location>
        <begin position="151"/>
        <end position="175"/>
    </location>
</feature>
<proteinExistence type="predicted"/>
<feature type="compositionally biased region" description="Low complexity" evidence="1">
    <location>
        <begin position="151"/>
        <end position="162"/>
    </location>
</feature>
<keyword evidence="3" id="KW-1185">Reference proteome</keyword>
<evidence type="ECO:0000313" key="2">
    <source>
        <dbReference type="EMBL" id="KAH7112451.1"/>
    </source>
</evidence>
<accession>A0A9P9D4V7</accession>
<dbReference type="AlphaFoldDB" id="A0A9P9D4V7"/>
<gene>
    <name evidence="2" type="ORF">B0J11DRAFT_585421</name>
</gene>
<name>A0A9P9D4V7_9PLEO</name>
<protein>
    <submittedName>
        <fullName evidence="2">Uncharacterized protein</fullName>
    </submittedName>
</protein>
<dbReference type="Proteomes" id="UP000700596">
    <property type="component" value="Unassembled WGS sequence"/>
</dbReference>
<evidence type="ECO:0000313" key="3">
    <source>
        <dbReference type="Proteomes" id="UP000700596"/>
    </source>
</evidence>
<dbReference type="EMBL" id="JAGMWT010000021">
    <property type="protein sequence ID" value="KAH7112451.1"/>
    <property type="molecule type" value="Genomic_DNA"/>
</dbReference>
<dbReference type="OrthoDB" id="3910171at2759"/>